<evidence type="ECO:0000313" key="5">
    <source>
        <dbReference type="EMBL" id="SMB92779.1"/>
    </source>
</evidence>
<dbReference type="GO" id="GO:0051536">
    <property type="term" value="F:iron-sulfur cluster binding"/>
    <property type="evidence" value="ECO:0007669"/>
    <property type="project" value="UniProtKB-KW"/>
</dbReference>
<dbReference type="GO" id="GO:0046872">
    <property type="term" value="F:metal ion binding"/>
    <property type="evidence" value="ECO:0007669"/>
    <property type="project" value="UniProtKB-KW"/>
</dbReference>
<dbReference type="Pfam" id="PF13237">
    <property type="entry name" value="Fer4_10"/>
    <property type="match status" value="1"/>
</dbReference>
<dbReference type="Gene3D" id="3.30.70.20">
    <property type="match status" value="1"/>
</dbReference>
<sequence length="316" mass="34899">MEYRKLGSTDLKVSEMCFGALPMGPLQANLSPEEGGTLLRQALESGINFVDTAALYGNYPQIAYALKDYQGEAIIASKSVHPDYESVEKDIQEALKSLNRDYIDIFHLHAARAERDVFEQREGAFRCLLDYKEKGYIRAVGIATHNVAVVDRASEIPELDIVFPLVNKIARGIVGGTREEMLAAIKKCQDAGKGLYAMKVLAGGNLIDDLLDSIKFGRNIDGISSIAIGMVKKKELDLNIKIFNNEKITEEMIPKAANSKKLFIWQAGCKKCGICINTCPNKALSMSEKGAEVNHDLCILCGYCYAACPEFLIRLY</sequence>
<dbReference type="AlphaFoldDB" id="A0A1W1VHC7"/>
<name>A0A1W1VHC7_DESTI</name>
<dbReference type="InterPro" id="IPR017900">
    <property type="entry name" value="4Fe4S_Fe_S_CS"/>
</dbReference>
<dbReference type="SUPFAM" id="SSF54862">
    <property type="entry name" value="4Fe-4S ferredoxins"/>
    <property type="match status" value="1"/>
</dbReference>
<dbReference type="RefSeq" id="WP_084053716.1">
    <property type="nucleotide sequence ID" value="NZ_FWWT01000021.1"/>
</dbReference>
<dbReference type="Gene3D" id="3.20.20.100">
    <property type="entry name" value="NADP-dependent oxidoreductase domain"/>
    <property type="match status" value="1"/>
</dbReference>
<dbReference type="InterPro" id="IPR053135">
    <property type="entry name" value="AKR2_Oxidoreductase"/>
</dbReference>
<keyword evidence="6" id="KW-1185">Reference proteome</keyword>
<dbReference type="PROSITE" id="PS00198">
    <property type="entry name" value="4FE4S_FER_1"/>
    <property type="match status" value="2"/>
</dbReference>
<evidence type="ECO:0000256" key="1">
    <source>
        <dbReference type="ARBA" id="ARBA00022723"/>
    </source>
</evidence>
<dbReference type="Proteomes" id="UP000192731">
    <property type="component" value="Unassembled WGS sequence"/>
</dbReference>
<dbReference type="STRING" id="656914.SAMN00017405_2099"/>
<accession>A0A1W1VHC7</accession>
<evidence type="ECO:0000256" key="3">
    <source>
        <dbReference type="ARBA" id="ARBA00023014"/>
    </source>
</evidence>
<evidence type="ECO:0000313" key="6">
    <source>
        <dbReference type="Proteomes" id="UP000192731"/>
    </source>
</evidence>
<keyword evidence="1" id="KW-0479">Metal-binding</keyword>
<dbReference type="Pfam" id="PF00248">
    <property type="entry name" value="Aldo_ket_red"/>
    <property type="match status" value="1"/>
</dbReference>
<keyword evidence="2" id="KW-0408">Iron</keyword>
<dbReference type="GO" id="GO:0016491">
    <property type="term" value="F:oxidoreductase activity"/>
    <property type="evidence" value="ECO:0007669"/>
    <property type="project" value="InterPro"/>
</dbReference>
<dbReference type="InterPro" id="IPR017896">
    <property type="entry name" value="4Fe4S_Fe-S-bd"/>
</dbReference>
<dbReference type="PRINTS" id="PR00069">
    <property type="entry name" value="ALDKETRDTASE"/>
</dbReference>
<feature type="domain" description="4Fe-4S ferredoxin-type" evidence="4">
    <location>
        <begin position="260"/>
        <end position="289"/>
    </location>
</feature>
<dbReference type="InterPro" id="IPR020471">
    <property type="entry name" value="AKR"/>
</dbReference>
<gene>
    <name evidence="5" type="ORF">SAMN00017405_2099</name>
</gene>
<feature type="domain" description="4Fe-4S ferredoxin-type" evidence="4">
    <location>
        <begin position="291"/>
        <end position="316"/>
    </location>
</feature>
<dbReference type="EMBL" id="FWWT01000021">
    <property type="protein sequence ID" value="SMB92779.1"/>
    <property type="molecule type" value="Genomic_DNA"/>
</dbReference>
<protein>
    <submittedName>
        <fullName evidence="5">Predicted oxidoreductase</fullName>
    </submittedName>
</protein>
<dbReference type="PANTHER" id="PTHR43312:SF1">
    <property type="entry name" value="NADP-DEPENDENT OXIDOREDUCTASE DOMAIN-CONTAINING PROTEIN"/>
    <property type="match status" value="1"/>
</dbReference>
<dbReference type="OrthoDB" id="9804790at2"/>
<evidence type="ECO:0000256" key="2">
    <source>
        <dbReference type="ARBA" id="ARBA00023004"/>
    </source>
</evidence>
<dbReference type="SUPFAM" id="SSF51430">
    <property type="entry name" value="NAD(P)-linked oxidoreductase"/>
    <property type="match status" value="1"/>
</dbReference>
<dbReference type="InterPro" id="IPR036812">
    <property type="entry name" value="NAD(P)_OxRdtase_dom_sf"/>
</dbReference>
<dbReference type="PANTHER" id="PTHR43312">
    <property type="entry name" value="D-THREO-ALDOSE 1-DEHYDROGENASE"/>
    <property type="match status" value="1"/>
</dbReference>
<dbReference type="PROSITE" id="PS51379">
    <property type="entry name" value="4FE4S_FER_2"/>
    <property type="match status" value="2"/>
</dbReference>
<reference evidence="5 6" key="1">
    <citation type="submission" date="2017-04" db="EMBL/GenBank/DDBJ databases">
        <authorList>
            <person name="Afonso C.L."/>
            <person name="Miller P.J."/>
            <person name="Scott M.A."/>
            <person name="Spackman E."/>
            <person name="Goraichik I."/>
            <person name="Dimitrov K.M."/>
            <person name="Suarez D.L."/>
            <person name="Swayne D.E."/>
        </authorList>
    </citation>
    <scope>NUCLEOTIDE SEQUENCE [LARGE SCALE GENOMIC DNA]</scope>
    <source>
        <strain evidence="5 6">DSM 11270</strain>
    </source>
</reference>
<organism evidence="5 6">
    <name type="scientific">Desulfonispora thiosulfatigenes DSM 11270</name>
    <dbReference type="NCBI Taxonomy" id="656914"/>
    <lineage>
        <taxon>Bacteria</taxon>
        <taxon>Bacillati</taxon>
        <taxon>Bacillota</taxon>
        <taxon>Clostridia</taxon>
        <taxon>Eubacteriales</taxon>
        <taxon>Peptococcaceae</taxon>
        <taxon>Desulfonispora</taxon>
    </lineage>
</organism>
<evidence type="ECO:0000259" key="4">
    <source>
        <dbReference type="PROSITE" id="PS51379"/>
    </source>
</evidence>
<proteinExistence type="predicted"/>
<dbReference type="CDD" id="cd19100">
    <property type="entry name" value="AKR_unchar"/>
    <property type="match status" value="1"/>
</dbReference>
<keyword evidence="3" id="KW-0411">Iron-sulfur</keyword>
<dbReference type="InterPro" id="IPR023210">
    <property type="entry name" value="NADP_OxRdtase_dom"/>
</dbReference>